<protein>
    <recommendedName>
        <fullName evidence="4">Arrestin-like N-terminal domain-containing protein</fullName>
    </recommendedName>
</protein>
<feature type="chain" id="PRO_5019333834" description="Arrestin-like N-terminal domain-containing protein" evidence="1">
    <location>
        <begin position="21"/>
        <end position="361"/>
    </location>
</feature>
<dbReference type="EMBL" id="RBNJ01000139">
    <property type="protein sequence ID" value="RUS35317.1"/>
    <property type="molecule type" value="Genomic_DNA"/>
</dbReference>
<reference evidence="2 3" key="1">
    <citation type="journal article" date="2018" name="New Phytol.">
        <title>Phylogenomics of Endogonaceae and evolution of mycorrhizas within Mucoromycota.</title>
        <authorList>
            <person name="Chang Y."/>
            <person name="Desiro A."/>
            <person name="Na H."/>
            <person name="Sandor L."/>
            <person name="Lipzen A."/>
            <person name="Clum A."/>
            <person name="Barry K."/>
            <person name="Grigoriev I.V."/>
            <person name="Martin F.M."/>
            <person name="Stajich J.E."/>
            <person name="Smith M.E."/>
            <person name="Bonito G."/>
            <person name="Spatafora J.W."/>
        </authorList>
    </citation>
    <scope>NUCLEOTIDE SEQUENCE [LARGE SCALE GENOMIC DNA]</scope>
    <source>
        <strain evidence="2 3">AD002</strain>
    </source>
</reference>
<evidence type="ECO:0000313" key="2">
    <source>
        <dbReference type="EMBL" id="RUS35317.1"/>
    </source>
</evidence>
<comment type="caution">
    <text evidence="2">The sequence shown here is derived from an EMBL/GenBank/DDBJ whole genome shotgun (WGS) entry which is preliminary data.</text>
</comment>
<feature type="signal peptide" evidence="1">
    <location>
        <begin position="1"/>
        <end position="20"/>
    </location>
</feature>
<organism evidence="2 3">
    <name type="scientific">Jimgerdemannia flammicorona</name>
    <dbReference type="NCBI Taxonomy" id="994334"/>
    <lineage>
        <taxon>Eukaryota</taxon>
        <taxon>Fungi</taxon>
        <taxon>Fungi incertae sedis</taxon>
        <taxon>Mucoromycota</taxon>
        <taxon>Mucoromycotina</taxon>
        <taxon>Endogonomycetes</taxon>
        <taxon>Endogonales</taxon>
        <taxon>Endogonaceae</taxon>
        <taxon>Jimgerdemannia</taxon>
    </lineage>
</organism>
<dbReference type="AlphaFoldDB" id="A0A433QZW0"/>
<name>A0A433QZW0_9FUNG</name>
<gene>
    <name evidence="2" type="ORF">BC938DRAFT_472614</name>
</gene>
<evidence type="ECO:0000256" key="1">
    <source>
        <dbReference type="SAM" id="SignalP"/>
    </source>
</evidence>
<keyword evidence="3" id="KW-1185">Reference proteome</keyword>
<keyword evidence="1" id="KW-0732">Signal</keyword>
<evidence type="ECO:0000313" key="3">
    <source>
        <dbReference type="Proteomes" id="UP000274822"/>
    </source>
</evidence>
<dbReference type="Proteomes" id="UP000274822">
    <property type="component" value="Unassembled WGS sequence"/>
</dbReference>
<sequence>MKTIILIFLAWIVAAIGTRGDDEIITPNPRVQVGMLVEHNPVRPNAVVEGRACTLPLLHQETSPILPGKVRLFAKEPYEAFSIYLSFSCVESFTIKTKLDDNAFLADDLQTPLSLLKNYSAVATDEDFDQTNRILSSPTGKWISVREQRILFDTGVYLEINRTEPLYGEHIFPFFLVLPDTNFPPEEKISMDYVDQLHEIKMFSYNIHYGYKVQIRNSTASPVGLAVQTDFTPTVLSPRPSSSAPLTITHTYTCRLPHCTGQYTSTKMLATLPMGDTYALGSDTEFSSCSVPIQVHASKCKILHFIFGRRHHSAHTLLHIRHPGTHRYHLLPRRHRFRALYCASSASESTVVLELLSPISD</sequence>
<evidence type="ECO:0008006" key="4">
    <source>
        <dbReference type="Google" id="ProtNLM"/>
    </source>
</evidence>
<proteinExistence type="predicted"/>
<accession>A0A433QZW0</accession>